<dbReference type="Proteomes" id="UP000000788">
    <property type="component" value="Chromosome"/>
</dbReference>
<gene>
    <name evidence="1" type="ordered locus">P9211_14461</name>
</gene>
<proteinExistence type="predicted"/>
<dbReference type="AlphaFoldDB" id="A9BC15"/>
<dbReference type="EMBL" id="CP000878">
    <property type="protein sequence ID" value="ABX09377.1"/>
    <property type="molecule type" value="Genomic_DNA"/>
</dbReference>
<name>A9BC15_PROM4</name>
<accession>A9BC15</accession>
<dbReference type="KEGG" id="pmj:P9211_14461"/>
<organism evidence="1 2">
    <name type="scientific">Prochlorococcus marinus (strain MIT 9211)</name>
    <dbReference type="NCBI Taxonomy" id="93059"/>
    <lineage>
        <taxon>Bacteria</taxon>
        <taxon>Bacillati</taxon>
        <taxon>Cyanobacteriota</taxon>
        <taxon>Cyanophyceae</taxon>
        <taxon>Synechococcales</taxon>
        <taxon>Prochlorococcaceae</taxon>
        <taxon>Prochlorococcus</taxon>
    </lineage>
</organism>
<dbReference type="eggNOG" id="COG3380">
    <property type="taxonomic scope" value="Bacteria"/>
</dbReference>
<evidence type="ECO:0000313" key="1">
    <source>
        <dbReference type="EMBL" id="ABX09377.1"/>
    </source>
</evidence>
<protein>
    <submittedName>
        <fullName evidence="1">Uncharacterized protein</fullName>
    </submittedName>
</protein>
<sequence>MLTATIRNNLNGDFALTSDLESIDEGAFVVLEWKKINLMLPISFQAGEISFTDKKWLWSYQDKEHGLFKDTPRFSQRLPSGEIVEHDCKLNDPIELEKENIAMG</sequence>
<reference evidence="1 2" key="1">
    <citation type="journal article" date="2007" name="PLoS Genet.">
        <title>Patterns and implications of gene gain and loss in the evolution of Prochlorococcus.</title>
        <authorList>
            <person name="Kettler G.C."/>
            <person name="Martiny A.C."/>
            <person name="Huang K."/>
            <person name="Zucker J."/>
            <person name="Coleman M.L."/>
            <person name="Rodrigue S."/>
            <person name="Chen F."/>
            <person name="Lapidus A."/>
            <person name="Ferriera S."/>
            <person name="Johnson J."/>
            <person name="Steglich C."/>
            <person name="Church G.M."/>
            <person name="Richardson P."/>
            <person name="Chisholm S.W."/>
        </authorList>
    </citation>
    <scope>NUCLEOTIDE SEQUENCE [LARGE SCALE GENOMIC DNA]</scope>
    <source>
        <strain evidence="2">MIT 9211</strain>
    </source>
</reference>
<dbReference type="HOGENOM" id="CLU_137424_1_0_3"/>
<keyword evidence="2" id="KW-1185">Reference proteome</keyword>
<evidence type="ECO:0000313" key="2">
    <source>
        <dbReference type="Proteomes" id="UP000000788"/>
    </source>
</evidence>